<dbReference type="AlphaFoldDB" id="A0A2M7IFW1"/>
<evidence type="ECO:0000313" key="3">
    <source>
        <dbReference type="Proteomes" id="UP000231280"/>
    </source>
</evidence>
<evidence type="ECO:0000313" key="2">
    <source>
        <dbReference type="EMBL" id="PIW75417.1"/>
    </source>
</evidence>
<dbReference type="SUPFAM" id="SSF109604">
    <property type="entry name" value="HD-domain/PDEase-like"/>
    <property type="match status" value="1"/>
</dbReference>
<dbReference type="InterPro" id="IPR052194">
    <property type="entry name" value="MESH1"/>
</dbReference>
<dbReference type="Gene3D" id="1.10.3210.10">
    <property type="entry name" value="Hypothetical protein af1432"/>
    <property type="match status" value="1"/>
</dbReference>
<dbReference type="SMART" id="SM00471">
    <property type="entry name" value="HDc"/>
    <property type="match status" value="1"/>
</dbReference>
<accession>A0A2M7IFW1</accession>
<dbReference type="CDD" id="cd00077">
    <property type="entry name" value="HDc"/>
    <property type="match status" value="1"/>
</dbReference>
<organism evidence="2 3">
    <name type="scientific">Candidatus Portnoybacteria bacterium CG_4_8_14_3_um_filter_44_10</name>
    <dbReference type="NCBI Taxonomy" id="1974802"/>
    <lineage>
        <taxon>Bacteria</taxon>
        <taxon>Candidatus Portnoyibacteriota</taxon>
    </lineage>
</organism>
<dbReference type="EMBL" id="PFGX01000054">
    <property type="protein sequence ID" value="PIW75417.1"/>
    <property type="molecule type" value="Genomic_DNA"/>
</dbReference>
<dbReference type="InterPro" id="IPR006674">
    <property type="entry name" value="HD_domain"/>
</dbReference>
<protein>
    <recommendedName>
        <fullName evidence="1">HD domain-containing protein</fullName>
    </recommendedName>
</protein>
<comment type="caution">
    <text evidence="2">The sequence shown here is derived from an EMBL/GenBank/DDBJ whole genome shotgun (WGS) entry which is preliminary data.</text>
</comment>
<dbReference type="PANTHER" id="PTHR46246">
    <property type="entry name" value="GUANOSINE-3',5'-BIS(DIPHOSPHATE) 3'-PYROPHOSPHOHYDROLASE MESH1"/>
    <property type="match status" value="1"/>
</dbReference>
<dbReference type="InterPro" id="IPR003607">
    <property type="entry name" value="HD/PDEase_dom"/>
</dbReference>
<reference evidence="3" key="1">
    <citation type="submission" date="2017-09" db="EMBL/GenBank/DDBJ databases">
        <title>Depth-based differentiation of microbial function through sediment-hosted aquifers and enrichment of novel symbionts in the deep terrestrial subsurface.</title>
        <authorList>
            <person name="Probst A.J."/>
            <person name="Ladd B."/>
            <person name="Jarett J.K."/>
            <person name="Geller-Mcgrath D.E."/>
            <person name="Sieber C.M.K."/>
            <person name="Emerson J.B."/>
            <person name="Anantharaman K."/>
            <person name="Thomas B.C."/>
            <person name="Malmstrom R."/>
            <person name="Stieglmeier M."/>
            <person name="Klingl A."/>
            <person name="Woyke T."/>
            <person name="Ryan C.M."/>
            <person name="Banfield J.F."/>
        </authorList>
    </citation>
    <scope>NUCLEOTIDE SEQUENCE [LARGE SCALE GENOMIC DNA]</scope>
</reference>
<dbReference type="Pfam" id="PF13328">
    <property type="entry name" value="HD_4"/>
    <property type="match status" value="1"/>
</dbReference>
<proteinExistence type="predicted"/>
<dbReference type="GO" id="GO:0008893">
    <property type="term" value="F:guanosine-3',5'-bis(diphosphate) 3'-diphosphatase activity"/>
    <property type="evidence" value="ECO:0007669"/>
    <property type="project" value="TreeGrafter"/>
</dbReference>
<sequence>MNRNGFEKLLRQKFWEEDVEKIMLAYRLAKYGHRNQTRDSGERYFEHVKGTALILIKEANVSDRDTIIIALIHDIDEESFMLTNDDIQHIFGREVSNAIALLTKVSAAERKTGATRKEEEYIEQVRNADRKTKIVKLADRLHNLRDMKSWDQKRKRKFVDETEKYILPWAKEINKKLAEEISKICAVTNGR</sequence>
<dbReference type="Proteomes" id="UP000231280">
    <property type="component" value="Unassembled WGS sequence"/>
</dbReference>
<dbReference type="PROSITE" id="PS51831">
    <property type="entry name" value="HD"/>
    <property type="match status" value="1"/>
</dbReference>
<name>A0A2M7IFW1_9BACT</name>
<gene>
    <name evidence="2" type="ORF">CO002_02105</name>
</gene>
<feature type="domain" description="HD" evidence="1">
    <location>
        <begin position="44"/>
        <end position="144"/>
    </location>
</feature>
<dbReference type="PANTHER" id="PTHR46246:SF1">
    <property type="entry name" value="GUANOSINE-3',5'-BIS(DIPHOSPHATE) 3'-PYROPHOSPHOHYDROLASE MESH1"/>
    <property type="match status" value="1"/>
</dbReference>
<evidence type="ECO:0000259" key="1">
    <source>
        <dbReference type="PROSITE" id="PS51831"/>
    </source>
</evidence>